<evidence type="ECO:0000313" key="1">
    <source>
        <dbReference type="EMBL" id="KAA9129680.1"/>
    </source>
</evidence>
<accession>A0A5N0T3N3</accession>
<name>A0A5N0T3N3_9GAMM</name>
<proteinExistence type="predicted"/>
<sequence length="196" mass="22401">MEAKYVLAQLTESTPEPLSELSNDFGLYALWDHEGQIRYIGCTPKATEGFRTRITNKHVTGSEGRSHKFSQAYCCGRMWRYCRKLHPEIAGAHQSELDAKLAKKLRTIFIRTYCKATYVQVPNDPTSANYFESLTNLESEVQQLASPGMRAWEGIRFTSLEEPTALVDELLTKFPELKESTERQGLLYDRYVIAHA</sequence>
<gene>
    <name evidence="1" type="ORF">F3N42_15055</name>
</gene>
<dbReference type="RefSeq" id="WP_150865604.1">
    <property type="nucleotide sequence ID" value="NZ_VYXP01000013.1"/>
</dbReference>
<comment type="caution">
    <text evidence="1">The sequence shown here is derived from an EMBL/GenBank/DDBJ whole genome shotgun (WGS) entry which is preliminary data.</text>
</comment>
<dbReference type="EMBL" id="VYXP01000013">
    <property type="protein sequence ID" value="KAA9129680.1"/>
    <property type="molecule type" value="Genomic_DNA"/>
</dbReference>
<reference evidence="1 2" key="1">
    <citation type="submission" date="2019-09" db="EMBL/GenBank/DDBJ databases">
        <title>Wenzhouxiangella sp. Genome sequencing and assembly.</title>
        <authorList>
            <person name="Zhang R."/>
        </authorList>
    </citation>
    <scope>NUCLEOTIDE SEQUENCE [LARGE SCALE GENOMIC DNA]</scope>
    <source>
        <strain evidence="1 2">W260</strain>
    </source>
</reference>
<protein>
    <submittedName>
        <fullName evidence="1">Uncharacterized protein</fullName>
    </submittedName>
</protein>
<evidence type="ECO:0000313" key="2">
    <source>
        <dbReference type="Proteomes" id="UP000325372"/>
    </source>
</evidence>
<dbReference type="Proteomes" id="UP000325372">
    <property type="component" value="Unassembled WGS sequence"/>
</dbReference>
<organism evidence="1 2">
    <name type="scientific">Marinihelvus fidelis</name>
    <dbReference type="NCBI Taxonomy" id="2613842"/>
    <lineage>
        <taxon>Bacteria</taxon>
        <taxon>Pseudomonadati</taxon>
        <taxon>Pseudomonadota</taxon>
        <taxon>Gammaproteobacteria</taxon>
        <taxon>Chromatiales</taxon>
        <taxon>Wenzhouxiangellaceae</taxon>
        <taxon>Marinihelvus</taxon>
    </lineage>
</organism>
<keyword evidence="2" id="KW-1185">Reference proteome</keyword>
<dbReference type="AlphaFoldDB" id="A0A5N0T3N3"/>